<evidence type="ECO:0000313" key="1">
    <source>
        <dbReference type="EMBL" id="MFE5983504.1"/>
    </source>
</evidence>
<sequence length="114" mass="12139">MLLVQQWAAGVWKVPSEGDRKPVRQLPDPSGGRGEQFAGGVYWPIHSRADGAPGSKNSAEWLPSDASYHCAYAAIWVGTKPRWDLAVDEAECQALIGLVGGCPSTVVSYEPASA</sequence>
<dbReference type="Proteomes" id="UP001600424">
    <property type="component" value="Unassembled WGS sequence"/>
</dbReference>
<evidence type="ECO:0000313" key="2">
    <source>
        <dbReference type="Proteomes" id="UP001600424"/>
    </source>
</evidence>
<proteinExistence type="predicted"/>
<gene>
    <name evidence="1" type="ORF">ACFQ63_27850</name>
</gene>
<protein>
    <recommendedName>
        <fullName evidence="3">DUF1524 domain-containing protein</fullName>
    </recommendedName>
</protein>
<reference evidence="1 2" key="1">
    <citation type="submission" date="2024-09" db="EMBL/GenBank/DDBJ databases">
        <title>The Natural Products Discovery Center: Release of the First 8490 Sequenced Strains for Exploring Actinobacteria Biosynthetic Diversity.</title>
        <authorList>
            <person name="Kalkreuter E."/>
            <person name="Kautsar S.A."/>
            <person name="Yang D."/>
            <person name="Bader C.D."/>
            <person name="Teijaro C.N."/>
            <person name="Fluegel L."/>
            <person name="Davis C.M."/>
            <person name="Simpson J.R."/>
            <person name="Lauterbach L."/>
            <person name="Steele A.D."/>
            <person name="Gui C."/>
            <person name="Meng S."/>
            <person name="Li G."/>
            <person name="Viehrig K."/>
            <person name="Ye F."/>
            <person name="Su P."/>
            <person name="Kiefer A.F."/>
            <person name="Nichols A."/>
            <person name="Cepeda A.J."/>
            <person name="Yan W."/>
            <person name="Fan B."/>
            <person name="Jiang Y."/>
            <person name="Adhikari A."/>
            <person name="Zheng C.-J."/>
            <person name="Schuster L."/>
            <person name="Cowan T.M."/>
            <person name="Smanski M.J."/>
            <person name="Chevrette M.G."/>
            <person name="De Carvalho L.P.S."/>
            <person name="Shen B."/>
        </authorList>
    </citation>
    <scope>NUCLEOTIDE SEQUENCE [LARGE SCALE GENOMIC DNA]</scope>
    <source>
        <strain evidence="1 2">NPDC056472</strain>
    </source>
</reference>
<keyword evidence="2" id="KW-1185">Reference proteome</keyword>
<accession>A0ABW6J1S4</accession>
<name>A0ABW6J1S4_STRWE</name>
<dbReference type="EMBL" id="JBHTRV010000024">
    <property type="protein sequence ID" value="MFE5983504.1"/>
    <property type="molecule type" value="Genomic_DNA"/>
</dbReference>
<dbReference type="RefSeq" id="WP_386249224.1">
    <property type="nucleotide sequence ID" value="NZ_JBHTRV010000024.1"/>
</dbReference>
<organism evidence="1 2">
    <name type="scientific">Streptomyces wedmorensis</name>
    <dbReference type="NCBI Taxonomy" id="43759"/>
    <lineage>
        <taxon>Bacteria</taxon>
        <taxon>Bacillati</taxon>
        <taxon>Actinomycetota</taxon>
        <taxon>Actinomycetes</taxon>
        <taxon>Kitasatosporales</taxon>
        <taxon>Streptomycetaceae</taxon>
        <taxon>Streptomyces</taxon>
    </lineage>
</organism>
<comment type="caution">
    <text evidence="1">The sequence shown here is derived from an EMBL/GenBank/DDBJ whole genome shotgun (WGS) entry which is preliminary data.</text>
</comment>
<evidence type="ECO:0008006" key="3">
    <source>
        <dbReference type="Google" id="ProtNLM"/>
    </source>
</evidence>